<keyword evidence="2 10" id="KW-0436">Ligase</keyword>
<evidence type="ECO:0000313" key="15">
    <source>
        <dbReference type="Proteomes" id="UP000562464"/>
    </source>
</evidence>
<gene>
    <name evidence="10" type="primary">murF</name>
    <name evidence="14" type="ORF">HNQ37_000099</name>
</gene>
<sequence length="450" mass="49917">MNLTLHEIGRAVHATNDFEKYKDLKINKLEFDSRKIESGDVFLPLKGEHDGHDFIKKAFLQGALVTLTQYPLSEENPFLQVADTKVALQGLAHYYLKKENPDVISITGSNGKTTTKDMTAAVLATHYRTYKTQGNNNNEIGLPYTILSMPEDTEKLVLEMGMDRPGDIVFLSELANPKIALITLIGESHLEFFGTRKEIARGKMGITAGLKRENVLVAPADPIIDEFIPEGQKIVRFGKTGADLYVTKLTEHKENLTFETNFFGKSITIPVPGKFNANNAMLAAYVGKLEGVPEGKIHQALSSVQLTKNRTEWLKSVNGVDILSDVYNANPTAMRLILETFQAIERNFGGRKVVVLADMLELGEHSAELHASISAVVQNEKLDKIFLYGPMMKNLAEKLPEALYFTSFDELSQAVQEFIREGDQILIKGSNGMGLAKLVEILTTEEATLL</sequence>
<evidence type="ECO:0000259" key="12">
    <source>
        <dbReference type="Pfam" id="PF02875"/>
    </source>
</evidence>
<comment type="subcellular location">
    <subcellularLocation>
        <location evidence="10 11">Cytoplasm</location>
    </subcellularLocation>
</comment>
<evidence type="ECO:0000256" key="7">
    <source>
        <dbReference type="ARBA" id="ARBA00022984"/>
    </source>
</evidence>
<evidence type="ECO:0000313" key="14">
    <source>
        <dbReference type="EMBL" id="MBB5887231.1"/>
    </source>
</evidence>
<dbReference type="EC" id="6.3.2.10" evidence="10 11"/>
<dbReference type="InterPro" id="IPR013221">
    <property type="entry name" value="Mur_ligase_cen"/>
</dbReference>
<dbReference type="GO" id="GO:0008360">
    <property type="term" value="P:regulation of cell shape"/>
    <property type="evidence" value="ECO:0007669"/>
    <property type="project" value="UniProtKB-KW"/>
</dbReference>
<dbReference type="InterPro" id="IPR005863">
    <property type="entry name" value="UDP-N-AcMur_synth"/>
</dbReference>
<dbReference type="GO" id="GO:0047480">
    <property type="term" value="F:UDP-N-acetylmuramoyl-tripeptide-D-alanyl-D-alanine ligase activity"/>
    <property type="evidence" value="ECO:0007669"/>
    <property type="project" value="UniProtKB-UniRule"/>
</dbReference>
<dbReference type="Gene3D" id="3.40.1190.10">
    <property type="entry name" value="Mur-like, catalytic domain"/>
    <property type="match status" value="1"/>
</dbReference>
<evidence type="ECO:0000256" key="11">
    <source>
        <dbReference type="RuleBase" id="RU004136"/>
    </source>
</evidence>
<accession>A0A841C6Q5</accession>
<evidence type="ECO:0000256" key="3">
    <source>
        <dbReference type="ARBA" id="ARBA00022618"/>
    </source>
</evidence>
<keyword evidence="4 10" id="KW-0547">Nucleotide-binding</keyword>
<dbReference type="PANTHER" id="PTHR43024">
    <property type="entry name" value="UDP-N-ACETYLMURAMOYL-TRIPEPTIDE--D-ALANYL-D-ALANINE LIGASE"/>
    <property type="match status" value="1"/>
</dbReference>
<comment type="function">
    <text evidence="10 11">Involved in cell wall formation. Catalyzes the final step in the synthesis of UDP-N-acetylmuramoyl-pentapeptide, the precursor of murein.</text>
</comment>
<keyword evidence="9 10" id="KW-0961">Cell wall biogenesis/degradation</keyword>
<keyword evidence="1 10" id="KW-0963">Cytoplasm</keyword>
<keyword evidence="5 10" id="KW-0067">ATP-binding</keyword>
<dbReference type="NCBIfam" id="TIGR01143">
    <property type="entry name" value="murF"/>
    <property type="match status" value="1"/>
</dbReference>
<keyword evidence="6 10" id="KW-0133">Cell shape</keyword>
<evidence type="ECO:0000256" key="10">
    <source>
        <dbReference type="HAMAP-Rule" id="MF_02019"/>
    </source>
</evidence>
<dbReference type="GO" id="GO:0005737">
    <property type="term" value="C:cytoplasm"/>
    <property type="evidence" value="ECO:0007669"/>
    <property type="project" value="UniProtKB-SubCell"/>
</dbReference>
<keyword evidence="15" id="KW-1185">Reference proteome</keyword>
<feature type="binding site" evidence="10">
    <location>
        <begin position="108"/>
        <end position="114"/>
    </location>
    <ligand>
        <name>ATP</name>
        <dbReference type="ChEBI" id="CHEBI:30616"/>
    </ligand>
</feature>
<dbReference type="InterPro" id="IPR004101">
    <property type="entry name" value="Mur_ligase_C"/>
</dbReference>
<dbReference type="RefSeq" id="WP_183538215.1">
    <property type="nucleotide sequence ID" value="NZ_JACHHV010000001.1"/>
</dbReference>
<organism evidence="14 15">
    <name type="scientific">Lactovum miscens</name>
    <dbReference type="NCBI Taxonomy" id="190387"/>
    <lineage>
        <taxon>Bacteria</taxon>
        <taxon>Bacillati</taxon>
        <taxon>Bacillota</taxon>
        <taxon>Bacilli</taxon>
        <taxon>Lactobacillales</taxon>
        <taxon>Streptococcaceae</taxon>
        <taxon>Lactovum</taxon>
    </lineage>
</organism>
<comment type="similarity">
    <text evidence="10">Belongs to the MurCDEF family. MurF subfamily.</text>
</comment>
<dbReference type="GO" id="GO:0051301">
    <property type="term" value="P:cell division"/>
    <property type="evidence" value="ECO:0007669"/>
    <property type="project" value="UniProtKB-KW"/>
</dbReference>
<comment type="catalytic activity">
    <reaction evidence="10">
        <text>UDP-N-acetyl-alpha-D-muramoyl-L-alanyl-gamma-D-glutamyl-L-lysine + D-alanyl-D-alanine + ATP = UDP-N-acetyl-alpha-D-muramoyl-L-alanyl-gamma-D-glutamyl-L-lysyl-D-alanyl-D-alanine + ADP + phosphate + H(+)</text>
        <dbReference type="Rhea" id="RHEA:16085"/>
        <dbReference type="ChEBI" id="CHEBI:15378"/>
        <dbReference type="ChEBI" id="CHEBI:30616"/>
        <dbReference type="ChEBI" id="CHEBI:43474"/>
        <dbReference type="ChEBI" id="CHEBI:57822"/>
        <dbReference type="ChEBI" id="CHEBI:70758"/>
        <dbReference type="ChEBI" id="CHEBI:83903"/>
        <dbReference type="ChEBI" id="CHEBI:456216"/>
        <dbReference type="EC" id="6.3.2.10"/>
    </reaction>
</comment>
<comment type="pathway">
    <text evidence="10 11">Cell wall biogenesis; peptidoglycan biosynthesis.</text>
</comment>
<feature type="domain" description="Mur ligase central" evidence="13">
    <location>
        <begin position="106"/>
        <end position="286"/>
    </location>
</feature>
<proteinExistence type="inferred from homology"/>
<dbReference type="InterPro" id="IPR036615">
    <property type="entry name" value="Mur_ligase_C_dom_sf"/>
</dbReference>
<evidence type="ECO:0000259" key="13">
    <source>
        <dbReference type="Pfam" id="PF08245"/>
    </source>
</evidence>
<keyword evidence="8 10" id="KW-0131">Cell cycle</keyword>
<dbReference type="Pfam" id="PF02875">
    <property type="entry name" value="Mur_ligase_C"/>
    <property type="match status" value="1"/>
</dbReference>
<dbReference type="PANTHER" id="PTHR43024:SF1">
    <property type="entry name" value="UDP-N-ACETYLMURAMOYL-TRIPEPTIDE--D-ALANYL-D-ALANINE LIGASE"/>
    <property type="match status" value="1"/>
</dbReference>
<evidence type="ECO:0000256" key="1">
    <source>
        <dbReference type="ARBA" id="ARBA00022490"/>
    </source>
</evidence>
<dbReference type="Gene3D" id="3.40.1390.10">
    <property type="entry name" value="MurE/MurF, N-terminal domain"/>
    <property type="match status" value="1"/>
</dbReference>
<dbReference type="SUPFAM" id="SSF53623">
    <property type="entry name" value="MurD-like peptide ligases, catalytic domain"/>
    <property type="match status" value="1"/>
</dbReference>
<evidence type="ECO:0000256" key="2">
    <source>
        <dbReference type="ARBA" id="ARBA00022598"/>
    </source>
</evidence>
<dbReference type="AlphaFoldDB" id="A0A841C6Q5"/>
<protein>
    <recommendedName>
        <fullName evidence="10 11">UDP-N-acetylmuramoyl-tripeptide--D-alanyl-D-alanine ligase</fullName>
        <ecNumber evidence="10 11">6.3.2.10</ecNumber>
    </recommendedName>
    <alternativeName>
        <fullName evidence="10">D-alanyl-D-alanine-adding enzyme</fullName>
    </alternativeName>
</protein>
<dbReference type="SUPFAM" id="SSF63418">
    <property type="entry name" value="MurE/MurF N-terminal domain"/>
    <property type="match status" value="1"/>
</dbReference>
<dbReference type="GO" id="GO:0005524">
    <property type="term" value="F:ATP binding"/>
    <property type="evidence" value="ECO:0007669"/>
    <property type="project" value="UniProtKB-UniRule"/>
</dbReference>
<name>A0A841C6Q5_9LACT</name>
<dbReference type="GO" id="GO:0071555">
    <property type="term" value="P:cell wall organization"/>
    <property type="evidence" value="ECO:0007669"/>
    <property type="project" value="UniProtKB-KW"/>
</dbReference>
<dbReference type="InterPro" id="IPR051046">
    <property type="entry name" value="MurCDEF_CellWall_CoF430Synth"/>
</dbReference>
<dbReference type="Pfam" id="PF08245">
    <property type="entry name" value="Mur_ligase_M"/>
    <property type="match status" value="1"/>
</dbReference>
<dbReference type="Gene3D" id="3.90.190.20">
    <property type="entry name" value="Mur ligase, C-terminal domain"/>
    <property type="match status" value="1"/>
</dbReference>
<dbReference type="SUPFAM" id="SSF53244">
    <property type="entry name" value="MurD-like peptide ligases, peptide-binding domain"/>
    <property type="match status" value="1"/>
</dbReference>
<dbReference type="UniPathway" id="UPA00219"/>
<keyword evidence="7 10" id="KW-0573">Peptidoglycan synthesis</keyword>
<comment type="caution">
    <text evidence="14">The sequence shown here is derived from an EMBL/GenBank/DDBJ whole genome shotgun (WGS) entry which is preliminary data.</text>
</comment>
<dbReference type="HAMAP" id="MF_02019">
    <property type="entry name" value="MurF"/>
    <property type="match status" value="1"/>
</dbReference>
<evidence type="ECO:0000256" key="9">
    <source>
        <dbReference type="ARBA" id="ARBA00023316"/>
    </source>
</evidence>
<dbReference type="InterPro" id="IPR036565">
    <property type="entry name" value="Mur-like_cat_sf"/>
</dbReference>
<feature type="domain" description="Mur ligase C-terminal" evidence="12">
    <location>
        <begin position="310"/>
        <end position="430"/>
    </location>
</feature>
<dbReference type="GO" id="GO:0009252">
    <property type="term" value="P:peptidoglycan biosynthetic process"/>
    <property type="evidence" value="ECO:0007669"/>
    <property type="project" value="UniProtKB-UniRule"/>
</dbReference>
<dbReference type="Proteomes" id="UP000562464">
    <property type="component" value="Unassembled WGS sequence"/>
</dbReference>
<evidence type="ECO:0000256" key="5">
    <source>
        <dbReference type="ARBA" id="ARBA00022840"/>
    </source>
</evidence>
<evidence type="ECO:0000256" key="8">
    <source>
        <dbReference type="ARBA" id="ARBA00023306"/>
    </source>
</evidence>
<evidence type="ECO:0000256" key="6">
    <source>
        <dbReference type="ARBA" id="ARBA00022960"/>
    </source>
</evidence>
<dbReference type="EMBL" id="JACHHV010000001">
    <property type="protein sequence ID" value="MBB5887231.1"/>
    <property type="molecule type" value="Genomic_DNA"/>
</dbReference>
<keyword evidence="3 10" id="KW-0132">Cell division</keyword>
<comment type="catalytic activity">
    <reaction evidence="11">
        <text>D-alanyl-D-alanine + UDP-N-acetyl-alpha-D-muramoyl-L-alanyl-gamma-D-glutamyl-meso-2,6-diaminopimelate + ATP = UDP-N-acetyl-alpha-D-muramoyl-L-alanyl-gamma-D-glutamyl-meso-2,6-diaminopimeloyl-D-alanyl-D-alanine + ADP + phosphate + H(+)</text>
        <dbReference type="Rhea" id="RHEA:28374"/>
        <dbReference type="ChEBI" id="CHEBI:15378"/>
        <dbReference type="ChEBI" id="CHEBI:30616"/>
        <dbReference type="ChEBI" id="CHEBI:43474"/>
        <dbReference type="ChEBI" id="CHEBI:57822"/>
        <dbReference type="ChEBI" id="CHEBI:61386"/>
        <dbReference type="ChEBI" id="CHEBI:83905"/>
        <dbReference type="ChEBI" id="CHEBI:456216"/>
        <dbReference type="EC" id="6.3.2.10"/>
    </reaction>
</comment>
<evidence type="ECO:0000256" key="4">
    <source>
        <dbReference type="ARBA" id="ARBA00022741"/>
    </source>
</evidence>
<dbReference type="InterPro" id="IPR035911">
    <property type="entry name" value="MurE/MurF_N"/>
</dbReference>
<reference evidence="14 15" key="1">
    <citation type="submission" date="2020-08" db="EMBL/GenBank/DDBJ databases">
        <title>Genomic Encyclopedia of Type Strains, Phase IV (KMG-IV): sequencing the most valuable type-strain genomes for metagenomic binning, comparative biology and taxonomic classification.</title>
        <authorList>
            <person name="Goeker M."/>
        </authorList>
    </citation>
    <scope>NUCLEOTIDE SEQUENCE [LARGE SCALE GENOMIC DNA]</scope>
    <source>
        <strain evidence="14 15">DSM 14925</strain>
    </source>
</reference>